<evidence type="ECO:0000256" key="1">
    <source>
        <dbReference type="ARBA" id="ARBA00023157"/>
    </source>
</evidence>
<accession>A0A813FJS6</accession>
<dbReference type="SMART" id="SM00192">
    <property type="entry name" value="LDLa"/>
    <property type="match status" value="1"/>
</dbReference>
<dbReference type="Proteomes" id="UP000654075">
    <property type="component" value="Unassembled WGS sequence"/>
</dbReference>
<feature type="compositionally biased region" description="Low complexity" evidence="3">
    <location>
        <begin position="1456"/>
        <end position="1476"/>
    </location>
</feature>
<dbReference type="Pfam" id="PF00057">
    <property type="entry name" value="Ldl_recept_a"/>
    <property type="match status" value="1"/>
</dbReference>
<feature type="compositionally biased region" description="Low complexity" evidence="3">
    <location>
        <begin position="1338"/>
        <end position="1360"/>
    </location>
</feature>
<dbReference type="InterPro" id="IPR002172">
    <property type="entry name" value="LDrepeatLR_classA_rpt"/>
</dbReference>
<dbReference type="OrthoDB" id="6380398at2759"/>
<evidence type="ECO:0000256" key="3">
    <source>
        <dbReference type="SAM" id="MobiDB-lite"/>
    </source>
</evidence>
<feature type="region of interest" description="Disordered" evidence="3">
    <location>
        <begin position="1170"/>
        <end position="1193"/>
    </location>
</feature>
<dbReference type="PRINTS" id="PR00722">
    <property type="entry name" value="CHYMOTRYPSIN"/>
</dbReference>
<feature type="region of interest" description="Disordered" evidence="3">
    <location>
        <begin position="1219"/>
        <end position="1270"/>
    </location>
</feature>
<dbReference type="Gene3D" id="2.40.10.10">
    <property type="entry name" value="Trypsin-like serine proteases"/>
    <property type="match status" value="1"/>
</dbReference>
<dbReference type="EMBL" id="CAJNNV010025193">
    <property type="protein sequence ID" value="CAE8613027.1"/>
    <property type="molecule type" value="Genomic_DNA"/>
</dbReference>
<reference evidence="6" key="1">
    <citation type="submission" date="2021-02" db="EMBL/GenBank/DDBJ databases">
        <authorList>
            <person name="Dougan E. K."/>
            <person name="Rhodes N."/>
            <person name="Thang M."/>
            <person name="Chan C."/>
        </authorList>
    </citation>
    <scope>NUCLEOTIDE SEQUENCE</scope>
</reference>
<dbReference type="InterPro" id="IPR043504">
    <property type="entry name" value="Peptidase_S1_PA_chymotrypsin"/>
</dbReference>
<feature type="coiled-coil region" evidence="2">
    <location>
        <begin position="728"/>
        <end position="788"/>
    </location>
</feature>
<dbReference type="SUPFAM" id="SSF50494">
    <property type="entry name" value="Trypsin-like serine proteases"/>
    <property type="match status" value="1"/>
</dbReference>
<keyword evidence="4" id="KW-0732">Signal</keyword>
<dbReference type="SMART" id="SM00020">
    <property type="entry name" value="Tryp_SPc"/>
    <property type="match status" value="1"/>
</dbReference>
<keyword evidence="2" id="KW-0175">Coiled coil</keyword>
<feature type="compositionally biased region" description="Low complexity" evidence="3">
    <location>
        <begin position="1426"/>
        <end position="1449"/>
    </location>
</feature>
<comment type="caution">
    <text evidence="6">The sequence shown here is derived from an EMBL/GenBank/DDBJ whole genome shotgun (WGS) entry which is preliminary data.</text>
</comment>
<dbReference type="PROSITE" id="PS01209">
    <property type="entry name" value="LDLRA_1"/>
    <property type="match status" value="1"/>
</dbReference>
<dbReference type="Gene3D" id="4.10.400.10">
    <property type="entry name" value="Low-density Lipoprotein Receptor"/>
    <property type="match status" value="1"/>
</dbReference>
<dbReference type="GO" id="GO:0006508">
    <property type="term" value="P:proteolysis"/>
    <property type="evidence" value="ECO:0007669"/>
    <property type="project" value="InterPro"/>
</dbReference>
<feature type="chain" id="PRO_5032501516" description="Peptidase S1 domain-containing protein" evidence="4">
    <location>
        <begin position="23"/>
        <end position="1568"/>
    </location>
</feature>
<feature type="compositionally biased region" description="Low complexity" evidence="3">
    <location>
        <begin position="1237"/>
        <end position="1259"/>
    </location>
</feature>
<evidence type="ECO:0000256" key="2">
    <source>
        <dbReference type="SAM" id="Coils"/>
    </source>
</evidence>
<protein>
    <recommendedName>
        <fullName evidence="5">Peptidase S1 domain-containing protein</fullName>
    </recommendedName>
</protein>
<dbReference type="PANTHER" id="PTHR24256">
    <property type="entry name" value="TRYPTASE-RELATED"/>
    <property type="match status" value="1"/>
</dbReference>
<evidence type="ECO:0000313" key="6">
    <source>
        <dbReference type="EMBL" id="CAE8613027.1"/>
    </source>
</evidence>
<sequence length="1568" mass="166647">MQPLCALLAAVLAVRVAADAQAASISDELLRAQRRLIVDGADARIQDWPFVVMLVKCDLGSSCVAALSSDAAVAESCGCKSFCTGSLVSPGAVLTTAHCMYNATNRSFLTGPINETFAVLNSTTLEAAKKVNFYPGRSAENAGWSNQFQRDNDIALLFLADCASDHARVLIGTSDVFGGGAACTNITALGWGRNVSHSGFYSSGPGPQLQSAEQFIHSDDACLGGTLQASDMLSSFTRSGPNDTGGADDGSSYSRHSPDRSMCYGGGTATAGLCHGDSGGPVVARLNSSHWVQLGVHSGVMVVCDVFPDIGVRVAFYAEWLKEALASNDICGTAVADSFASWPVPTWSRSSFDKASRCFSQGSSWACSTNGECIDWTKRCDGVADCQDGSDEVVECPQENWAGECTDVISLWKLLLQPTAHKFWPVYDEIVSQQAVFDGPAPQSEQDTLGAKCQTWVTAIVSFGASLSLPPSMQMFSDSHNYSALLGPCLSIDDTSNFFLDGTRAVPDLIFTKTMIQACLQQLSYNFGFVHNRTELVDHFKDHIQVCGKDKGSLSPAQVGEALRVAGYEEVSLCIATCAGPRREEVGLCNRQKHRTQAARLALCVALAANADNLAEVCSKHPGFAELCATAEINMDVRECKYSGSSFLYHTCADTGRIFLASRESRSVPTGHLRQWQRVQQAELQGGFVSIPRQKPHWERFHSAEAAALAALEAELDGFAQPVENDLFDDAEAEAAALAAEAEAEAAALAEAEGDEDAQAEAAALAAEAEAEAEVAALEAEAAGFDDMDFAAKEGPASRKGGSEVKVAKAPAWPSKKPAAEQWPAKAPKAPQEAQVPLPRESPFWIEVPEGEPIPDQLQELAPEAVVLCTDGGRKALYAQADSALSSVFGEEAKAIEFVDDANWDLLPAVGAALKLLASKEECFTVAICASRALWAVGVGMKGQNRYKAAKIAMASVGALQLAEIGEDLPDLSELQAFADFVEAALPERPSASNFSALLPAPARGVQEVSTKGEGKGKLKAACPNVHLDTKVAEDAARFARVDVNGSTPDTASCVAVLPLHQDAANKHVPVVDAPAVGGPAVLQPTSEALDQKNGGGDTFLAGEKVQQQSAVAAEIDDADETFGSWRSAGEDAATSGVAKVEDAQNGAEPEATSQCEIDLSRLCAAFGSLERSKQQPDQNKRSGHQHQQQHVEQVLAARSPQGGRESFAPTRLPVELCIPSSSSSSTTQLPAQAVEGSGSVSRTSGSSTPSLTGGASSGQAKGEAARVRDAQRMDAWFQRALAKGGDRPADGNSPSATEAQSDRDAAAKLEHFALAAAEELSGGGILKMPVTWQSAGSASSSKQTPASSNASSPKKSIAATPQPSPAKPTQSAPKRASFAAAFGEHRQKLLQQPQPQEQQQQQLLKQPQQQQQDKSPLQTRERPQQQEPQLQKPGQLYETHYNQQQQQQQEHDTTNHQQQQQQQQGLQPQQPDELQPQQVEPIANGETPVESADCGDQSGDVFLEVCLGGSKLGTLVFKFGQDVENVCQLFVTEKRLRDVFRIPLETHVELMVHMGRTKDVVDVVDLL</sequence>
<feature type="compositionally biased region" description="Basic and acidic residues" evidence="3">
    <location>
        <begin position="1171"/>
        <end position="1181"/>
    </location>
</feature>
<organism evidence="6 7">
    <name type="scientific">Polarella glacialis</name>
    <name type="common">Dinoflagellate</name>
    <dbReference type="NCBI Taxonomy" id="89957"/>
    <lineage>
        <taxon>Eukaryota</taxon>
        <taxon>Sar</taxon>
        <taxon>Alveolata</taxon>
        <taxon>Dinophyceae</taxon>
        <taxon>Suessiales</taxon>
        <taxon>Suessiaceae</taxon>
        <taxon>Polarella</taxon>
    </lineage>
</organism>
<name>A0A813FJS6_POLGL</name>
<keyword evidence="1" id="KW-1015">Disulfide bond</keyword>
<dbReference type="PROSITE" id="PS50068">
    <property type="entry name" value="LDLRA_2"/>
    <property type="match status" value="1"/>
</dbReference>
<evidence type="ECO:0000256" key="4">
    <source>
        <dbReference type="SAM" id="SignalP"/>
    </source>
</evidence>
<feature type="region of interest" description="Disordered" evidence="3">
    <location>
        <begin position="795"/>
        <end position="837"/>
    </location>
</feature>
<feature type="region of interest" description="Disordered" evidence="3">
    <location>
        <begin position="234"/>
        <end position="255"/>
    </location>
</feature>
<evidence type="ECO:0000259" key="5">
    <source>
        <dbReference type="PROSITE" id="PS50240"/>
    </source>
</evidence>
<dbReference type="PROSITE" id="PS50240">
    <property type="entry name" value="TRYPSIN_DOM"/>
    <property type="match status" value="1"/>
</dbReference>
<dbReference type="InterPro" id="IPR036055">
    <property type="entry name" value="LDL_receptor-like_sf"/>
</dbReference>
<gene>
    <name evidence="6" type="ORF">PGLA1383_LOCUS30810</name>
</gene>
<dbReference type="SUPFAM" id="SSF57424">
    <property type="entry name" value="LDL receptor-like module"/>
    <property type="match status" value="1"/>
</dbReference>
<proteinExistence type="predicted"/>
<keyword evidence="7" id="KW-1185">Reference proteome</keyword>
<feature type="signal peptide" evidence="4">
    <location>
        <begin position="1"/>
        <end position="22"/>
    </location>
</feature>
<dbReference type="Pfam" id="PF00089">
    <property type="entry name" value="Trypsin"/>
    <property type="match status" value="1"/>
</dbReference>
<feature type="domain" description="Peptidase S1" evidence="5">
    <location>
        <begin position="37"/>
        <end position="326"/>
    </location>
</feature>
<feature type="region of interest" description="Disordered" evidence="3">
    <location>
        <begin position="1283"/>
        <end position="1305"/>
    </location>
</feature>
<dbReference type="InterPro" id="IPR001254">
    <property type="entry name" value="Trypsin_dom"/>
</dbReference>
<feature type="compositionally biased region" description="Low complexity" evidence="3">
    <location>
        <begin position="808"/>
        <end position="835"/>
    </location>
</feature>
<dbReference type="InterPro" id="IPR001314">
    <property type="entry name" value="Peptidase_S1A"/>
</dbReference>
<dbReference type="CDD" id="cd00112">
    <property type="entry name" value="LDLa"/>
    <property type="match status" value="1"/>
</dbReference>
<dbReference type="InterPro" id="IPR051487">
    <property type="entry name" value="Ser/Thr_Proteases_Immune/Dev"/>
</dbReference>
<feature type="region of interest" description="Disordered" evidence="3">
    <location>
        <begin position="1336"/>
        <end position="1476"/>
    </location>
</feature>
<dbReference type="InterPro" id="IPR023415">
    <property type="entry name" value="LDLR_class-A_CS"/>
</dbReference>
<dbReference type="GO" id="GO:0004252">
    <property type="term" value="F:serine-type endopeptidase activity"/>
    <property type="evidence" value="ECO:0007669"/>
    <property type="project" value="InterPro"/>
</dbReference>
<feature type="compositionally biased region" description="Low complexity" evidence="3">
    <location>
        <begin position="1390"/>
        <end position="1419"/>
    </location>
</feature>
<dbReference type="InterPro" id="IPR009003">
    <property type="entry name" value="Peptidase_S1_PA"/>
</dbReference>
<evidence type="ECO:0000313" key="7">
    <source>
        <dbReference type="Proteomes" id="UP000654075"/>
    </source>
</evidence>